<dbReference type="AlphaFoldDB" id="A0A382XB94"/>
<evidence type="ECO:0008006" key="2">
    <source>
        <dbReference type="Google" id="ProtNLM"/>
    </source>
</evidence>
<feature type="non-terminal residue" evidence="1">
    <location>
        <position position="1"/>
    </location>
</feature>
<sequence>ILGQPNETMESAKRTIDFAVELNPDIPILGIMVPYPGTKIAEMVAKGEGGYKRLSANWNDYNKQFGNSIEFEDLSRWRLELLQLYGYLKVFLANGRLLDLARFAWNYRYEGFALLGKILGLKLNREFDSTMINSLALDAKNQRP</sequence>
<evidence type="ECO:0000313" key="1">
    <source>
        <dbReference type="EMBL" id="SVD67601.1"/>
    </source>
</evidence>
<dbReference type="InterPro" id="IPR058240">
    <property type="entry name" value="rSAM_sf"/>
</dbReference>
<protein>
    <recommendedName>
        <fullName evidence="2">Radical SAM core domain-containing protein</fullName>
    </recommendedName>
</protein>
<dbReference type="EMBL" id="UINC01165929">
    <property type="protein sequence ID" value="SVD67601.1"/>
    <property type="molecule type" value="Genomic_DNA"/>
</dbReference>
<proteinExistence type="predicted"/>
<reference evidence="1" key="1">
    <citation type="submission" date="2018-05" db="EMBL/GenBank/DDBJ databases">
        <authorList>
            <person name="Lanie J.A."/>
            <person name="Ng W.-L."/>
            <person name="Kazmierczak K.M."/>
            <person name="Andrzejewski T.M."/>
            <person name="Davidsen T.M."/>
            <person name="Wayne K.J."/>
            <person name="Tettelin H."/>
            <person name="Glass J.I."/>
            <person name="Rusch D."/>
            <person name="Podicherti R."/>
            <person name="Tsui H.-C.T."/>
            <person name="Winkler M.E."/>
        </authorList>
    </citation>
    <scope>NUCLEOTIDE SEQUENCE</scope>
</reference>
<name>A0A382XB94_9ZZZZ</name>
<organism evidence="1">
    <name type="scientific">marine metagenome</name>
    <dbReference type="NCBI Taxonomy" id="408172"/>
    <lineage>
        <taxon>unclassified sequences</taxon>
        <taxon>metagenomes</taxon>
        <taxon>ecological metagenomes</taxon>
    </lineage>
</organism>
<accession>A0A382XB94</accession>
<gene>
    <name evidence="1" type="ORF">METZ01_LOCUS420455</name>
</gene>
<dbReference type="SUPFAM" id="SSF102114">
    <property type="entry name" value="Radical SAM enzymes"/>
    <property type="match status" value="1"/>
</dbReference>